<protein>
    <submittedName>
        <fullName evidence="2">Uncharacterized protein</fullName>
    </submittedName>
</protein>
<keyword evidence="3" id="KW-1185">Reference proteome</keyword>
<gene>
    <name evidence="2" type="ORF">E2F49_08440</name>
</gene>
<name>A0A4R5UFK6_9GAMM</name>
<evidence type="ECO:0000313" key="2">
    <source>
        <dbReference type="EMBL" id="TDK33990.1"/>
    </source>
</evidence>
<dbReference type="Proteomes" id="UP000295543">
    <property type="component" value="Unassembled WGS sequence"/>
</dbReference>
<feature type="chain" id="PRO_5020382873" evidence="1">
    <location>
        <begin position="25"/>
        <end position="291"/>
    </location>
</feature>
<dbReference type="RefSeq" id="WP_133393381.1">
    <property type="nucleotide sequence ID" value="NZ_SMTG01000002.1"/>
</dbReference>
<comment type="caution">
    <text evidence="2">The sequence shown here is derived from an EMBL/GenBank/DDBJ whole genome shotgun (WGS) entry which is preliminary data.</text>
</comment>
<dbReference type="EMBL" id="SMTG01000002">
    <property type="protein sequence ID" value="TDK33990.1"/>
    <property type="molecule type" value="Genomic_DNA"/>
</dbReference>
<accession>A0A4R5UFK6</accession>
<evidence type="ECO:0000313" key="3">
    <source>
        <dbReference type="Proteomes" id="UP000295543"/>
    </source>
</evidence>
<dbReference type="OrthoDB" id="6059204at2"/>
<sequence length="291" mass="32194">MRSLKIGCLVAGMLAIPLSACRPAATSDASENDNAIPTAYSAVEVARRPTSRAGHEESMLWRASRYEQLQTAARRSGASFGVLIAASSATDVCITDTYGIQSALNAQRNDAAFSRSLADIRTFQARFCPDPRPLEGHAEESAEMRRRVVSGDAEARLVSTLLEVDPEMGVEDRAELRRAAEVMSKKADSPALYESIQIILLDERFFDPAQVADRPFGMNHDTLRDAWEHAVVLASCERFQHCGPGSLMVYRLCIPQHCRPGLDVKRYVRDRLSADAYAEAQRRAKYLLAQF</sequence>
<proteinExistence type="predicted"/>
<reference evidence="2 3" key="1">
    <citation type="submission" date="2019-03" db="EMBL/GenBank/DDBJ databases">
        <title>Luteimonas zhaokaii sp.nov., isolated from the rectal contents of Plateau pika in Yushu, Qinghai Province, China.</title>
        <authorList>
            <person name="Zhang G."/>
        </authorList>
    </citation>
    <scope>NUCLEOTIDE SEQUENCE [LARGE SCALE GENOMIC DNA]</scope>
    <source>
        <strain evidence="2 3">THG-MD21</strain>
    </source>
</reference>
<feature type="signal peptide" evidence="1">
    <location>
        <begin position="1"/>
        <end position="24"/>
    </location>
</feature>
<organism evidence="2 3">
    <name type="scientific">Luteimonas terrae</name>
    <dbReference type="NCBI Taxonomy" id="1530191"/>
    <lineage>
        <taxon>Bacteria</taxon>
        <taxon>Pseudomonadati</taxon>
        <taxon>Pseudomonadota</taxon>
        <taxon>Gammaproteobacteria</taxon>
        <taxon>Lysobacterales</taxon>
        <taxon>Lysobacteraceae</taxon>
        <taxon>Luteimonas</taxon>
    </lineage>
</organism>
<keyword evidence="1" id="KW-0732">Signal</keyword>
<dbReference type="AlphaFoldDB" id="A0A4R5UFK6"/>
<evidence type="ECO:0000256" key="1">
    <source>
        <dbReference type="SAM" id="SignalP"/>
    </source>
</evidence>